<sequence>MHSTQKQKMMLSTNYASKGASKVLVVVLVVERVVVVLVVEEVVVVVADGGGNVSEVVWSLSGGLGAPNLSANVLAVAVVAVVGFVVTAALVFWLLCCCYMCIKTSDDWLTWFSTQVIWSTFV</sequence>
<proteinExistence type="predicted"/>
<evidence type="ECO:0000313" key="3">
    <source>
        <dbReference type="Proteomes" id="UP000078200"/>
    </source>
</evidence>
<keyword evidence="1" id="KW-1133">Transmembrane helix</keyword>
<feature type="transmembrane region" description="Helical" evidence="1">
    <location>
        <begin position="20"/>
        <end position="39"/>
    </location>
</feature>
<evidence type="ECO:0000313" key="2">
    <source>
        <dbReference type="EnsemblMetazoa" id="GAUT042467-PA"/>
    </source>
</evidence>
<evidence type="ECO:0008006" key="4">
    <source>
        <dbReference type="Google" id="ProtNLM"/>
    </source>
</evidence>
<keyword evidence="1" id="KW-0812">Transmembrane</keyword>
<dbReference type="EnsemblMetazoa" id="GAUT042467-RA">
    <property type="protein sequence ID" value="GAUT042467-PA"/>
    <property type="gene ID" value="GAUT042467"/>
</dbReference>
<name>A0A1A9VNB9_GLOAU</name>
<keyword evidence="1" id="KW-0472">Membrane</keyword>
<reference evidence="2" key="1">
    <citation type="submission" date="2020-05" db="UniProtKB">
        <authorList>
            <consortium name="EnsemblMetazoa"/>
        </authorList>
    </citation>
    <scope>IDENTIFICATION</scope>
    <source>
        <strain evidence="2">TTRI</strain>
    </source>
</reference>
<dbReference type="AlphaFoldDB" id="A0A1A9VNB9"/>
<dbReference type="VEuPathDB" id="VectorBase:GAUT042467"/>
<accession>A0A1A9VNB9</accession>
<evidence type="ECO:0000256" key="1">
    <source>
        <dbReference type="SAM" id="Phobius"/>
    </source>
</evidence>
<organism evidence="2 3">
    <name type="scientific">Glossina austeni</name>
    <name type="common">Savannah tsetse fly</name>
    <dbReference type="NCBI Taxonomy" id="7395"/>
    <lineage>
        <taxon>Eukaryota</taxon>
        <taxon>Metazoa</taxon>
        <taxon>Ecdysozoa</taxon>
        <taxon>Arthropoda</taxon>
        <taxon>Hexapoda</taxon>
        <taxon>Insecta</taxon>
        <taxon>Pterygota</taxon>
        <taxon>Neoptera</taxon>
        <taxon>Endopterygota</taxon>
        <taxon>Diptera</taxon>
        <taxon>Brachycera</taxon>
        <taxon>Muscomorpha</taxon>
        <taxon>Hippoboscoidea</taxon>
        <taxon>Glossinidae</taxon>
        <taxon>Glossina</taxon>
    </lineage>
</organism>
<feature type="transmembrane region" description="Helical" evidence="1">
    <location>
        <begin position="73"/>
        <end position="102"/>
    </location>
</feature>
<keyword evidence="3" id="KW-1185">Reference proteome</keyword>
<protein>
    <recommendedName>
        <fullName evidence="4">Transmembrane protein</fullName>
    </recommendedName>
</protein>
<dbReference type="Proteomes" id="UP000078200">
    <property type="component" value="Unassembled WGS sequence"/>
</dbReference>